<protein>
    <recommendedName>
        <fullName evidence="12">ABC transporter domain-containing protein</fullName>
    </recommendedName>
</protein>
<name>A0A427XN14_9TREE</name>
<dbReference type="Pfam" id="PF19055">
    <property type="entry name" value="ABC2_membrane_7"/>
    <property type="match status" value="1"/>
</dbReference>
<evidence type="ECO:0000313" key="14">
    <source>
        <dbReference type="Proteomes" id="UP000279236"/>
    </source>
</evidence>
<evidence type="ECO:0000259" key="12">
    <source>
        <dbReference type="PROSITE" id="PS50893"/>
    </source>
</evidence>
<feature type="transmembrane region" description="Helical" evidence="11">
    <location>
        <begin position="1252"/>
        <end position="1274"/>
    </location>
</feature>
<evidence type="ECO:0000256" key="5">
    <source>
        <dbReference type="ARBA" id="ARBA00022741"/>
    </source>
</evidence>
<evidence type="ECO:0000256" key="6">
    <source>
        <dbReference type="ARBA" id="ARBA00022840"/>
    </source>
</evidence>
<keyword evidence="5" id="KW-0547">Nucleotide-binding</keyword>
<dbReference type="InterPro" id="IPR003439">
    <property type="entry name" value="ABC_transporter-like_ATP-bd"/>
</dbReference>
<dbReference type="InterPro" id="IPR034001">
    <property type="entry name" value="ABCG_PDR_1"/>
</dbReference>
<dbReference type="STRING" id="105984.A0A427XN14"/>
<accession>A0A427XN14</accession>
<evidence type="ECO:0000256" key="9">
    <source>
        <dbReference type="ARBA" id="ARBA00051750"/>
    </source>
</evidence>
<keyword evidence="3" id="KW-0813">Transport</keyword>
<dbReference type="GO" id="GO:0016020">
    <property type="term" value="C:membrane"/>
    <property type="evidence" value="ECO:0007669"/>
    <property type="project" value="UniProtKB-SubCell"/>
</dbReference>
<dbReference type="PROSITE" id="PS00211">
    <property type="entry name" value="ABC_TRANSPORTER_1"/>
    <property type="match status" value="1"/>
</dbReference>
<feature type="transmembrane region" description="Helical" evidence="11">
    <location>
        <begin position="720"/>
        <end position="740"/>
    </location>
</feature>
<dbReference type="CDD" id="cd03232">
    <property type="entry name" value="ABCG_PDR_domain2"/>
    <property type="match status" value="1"/>
</dbReference>
<feature type="transmembrane region" description="Helical" evidence="11">
    <location>
        <begin position="499"/>
        <end position="520"/>
    </location>
</feature>
<evidence type="ECO:0000256" key="3">
    <source>
        <dbReference type="ARBA" id="ARBA00022448"/>
    </source>
</evidence>
<evidence type="ECO:0000256" key="4">
    <source>
        <dbReference type="ARBA" id="ARBA00022692"/>
    </source>
</evidence>
<reference evidence="13 14" key="1">
    <citation type="submission" date="2018-11" db="EMBL/GenBank/DDBJ databases">
        <title>Genome sequence of Apiotrichum porosum DSM 27194.</title>
        <authorList>
            <person name="Aliyu H."/>
            <person name="Gorte O."/>
            <person name="Ochsenreither K."/>
        </authorList>
    </citation>
    <scope>NUCLEOTIDE SEQUENCE [LARGE SCALE GENOMIC DNA]</scope>
    <source>
        <strain evidence="13 14">DSM 27194</strain>
    </source>
</reference>
<sequence length="1431" mass="156118">MNPPNEGRDYPAPGSAATGSDYDNETRINTPVPFEQDAPHKKEVSDFTLASSTPAATPIDAEKGATSEGFPVPETGFHRVGVAFEGLTVHGSGATQRGVESFEIAALRMWDIVSLLKRFAGIKSGAKRPIISDFYGLCRPGESMLVLGRPGSGCSTLLRAIANDTTAFSGIDGHIQWGNIQGKDAKSFAGDLVFNNEEEIHIPILTVGQTLDTDLSLKKAPGQKTGGTYNSDRIDKLLTALGMNHTKDTLVGDSYVRGVSGGERKRVSLLEMLTTNAALISWDNCVRGLDSAVALHFLRLAKRLGQETGITNIVSIYQTSQDMYDECFDRVVVIYEGRLVFSGLTTDAENFFINQGWHKKPRQTTADFLTACTSPSERKATRSGVPQTPDEMAAYFRASPEFAKLQAEIAEYKTESAASQDTEQFRVAVKESRAPLAGNGAYKRNFFQQVASLCVRQTRLTMADKTTFLVRVLSNILNATCIGAMAYNSPNNASGAFTVAGAIFFTILYFVIFGFGEVAATVQSRPLQIKHRKLGFYHPGAVIIAQMLIDVPLYAFQTLLFSAIYYFLVGLNAGARYFFTFWFVTFTLYMAISNMYRAIGSWSPNLSVAVRYGGLALAVVLTTCGYLLPLPYQLRWISWLGRASPTTYALEALLSNEFRVRTLVCGDSDMVPYGSSYTDAMFQTCSITGAELGSASVSGVNYILAKYKFSPSHIWRNVGIIWAMYAIYSILVIWGSSLLVTDAGSSASKIFKRGTKRTVAEKTEKDTSLELSQYRSHVAAESDLVRTNLTRHSTRVAQGAPAGSVFTFKDVSYTVKVPSGDKKLLNKVSGKVVPGQLTALMGASGAGKTTLLDVISQRKTSGVVEGSFSIGGAPLDSSFGRRAGFCMQADLHDGYATVRECLEFSALLRQDASFSREEKLAYVDEVIELLELGEIQDALIGNPDIGGLGIEERKRVTIGVELAARPESLLFLDEPTSGLDSQAAFEIVTFLGKIAKAAGLSVLCTIHQPSGDLFGMFDSVVLLAPGGNTVYAGETGAHAKTVCDYFERLGAPCPPKANPAEHILATVAPVGGSKIDWAGLWRESPEAKQMLIDIDAVANSGAAADVGSDNASVFAASYVEQCRELLRRHFKWQWRNGSYLVSRYASAIFFGLFVGFYFYKLKPTAVGIQALSLSQIVILQAAPPLMIDIALFYQIQFDLFVARERNGIYSWKALVTSILIVELPATVTSGIVSFLCYFWTIGLDTSAEVGGLTFLTWIVWGCFASTCGVLLGAVCPTPFSIAYILSFFWNVYMGLSNAFFSYYLLPSPFHYFFSWLSPVRYFFSALLSNVSTLKVTCLESELVRFDVPSGQTCATYAASFMTSAVGYLANPDDTSNCGYCPYTTGVNYMDGTGYHYSQRWRDWGLSILFVVSNVAVAFGMTYLLRIRPLYK</sequence>
<keyword evidence="4 11" id="KW-0812">Transmembrane</keyword>
<keyword evidence="7 11" id="KW-1133">Transmembrane helix</keyword>
<dbReference type="SUPFAM" id="SSF52540">
    <property type="entry name" value="P-loop containing nucleoside triphosphate hydrolases"/>
    <property type="match status" value="2"/>
</dbReference>
<comment type="subcellular location">
    <subcellularLocation>
        <location evidence="1">Membrane</location>
        <topology evidence="1">Multi-pass membrane protein</topology>
    </subcellularLocation>
</comment>
<feature type="domain" description="ABC transporter" evidence="12">
    <location>
        <begin position="107"/>
        <end position="361"/>
    </location>
</feature>
<keyword evidence="6" id="KW-0067">ATP-binding</keyword>
<dbReference type="InterPro" id="IPR043926">
    <property type="entry name" value="ABCG_dom"/>
</dbReference>
<dbReference type="SMART" id="SM00382">
    <property type="entry name" value="AAA"/>
    <property type="match status" value="2"/>
</dbReference>
<dbReference type="OrthoDB" id="245989at2759"/>
<feature type="transmembrane region" description="Helical" evidence="11">
    <location>
        <begin position="1214"/>
        <end position="1240"/>
    </location>
</feature>
<comment type="catalytic activity">
    <reaction evidence="9">
        <text>itraconazole(in) + ATP + H2O = itraconazole(out) + ADP + phosphate + H(+)</text>
        <dbReference type="Rhea" id="RHEA:33503"/>
        <dbReference type="ChEBI" id="CHEBI:6076"/>
        <dbReference type="ChEBI" id="CHEBI:15377"/>
        <dbReference type="ChEBI" id="CHEBI:15378"/>
        <dbReference type="ChEBI" id="CHEBI:30616"/>
        <dbReference type="ChEBI" id="CHEBI:43474"/>
        <dbReference type="ChEBI" id="CHEBI:456216"/>
    </reaction>
    <physiologicalReaction direction="left-to-right" evidence="9">
        <dbReference type="Rhea" id="RHEA:33504"/>
    </physiologicalReaction>
</comment>
<feature type="transmembrane region" description="Helical" evidence="11">
    <location>
        <begin position="1403"/>
        <end position="1424"/>
    </location>
</feature>
<dbReference type="Gene3D" id="3.40.50.300">
    <property type="entry name" value="P-loop containing nucleotide triphosphate hydrolases"/>
    <property type="match status" value="2"/>
</dbReference>
<dbReference type="InterPro" id="IPR027417">
    <property type="entry name" value="P-loop_NTPase"/>
</dbReference>
<organism evidence="13 14">
    <name type="scientific">Apiotrichum porosum</name>
    <dbReference type="NCBI Taxonomy" id="105984"/>
    <lineage>
        <taxon>Eukaryota</taxon>
        <taxon>Fungi</taxon>
        <taxon>Dikarya</taxon>
        <taxon>Basidiomycota</taxon>
        <taxon>Agaricomycotina</taxon>
        <taxon>Tremellomycetes</taxon>
        <taxon>Trichosporonales</taxon>
        <taxon>Trichosporonaceae</taxon>
        <taxon>Apiotrichum</taxon>
    </lineage>
</organism>
<feature type="domain" description="ABC transporter" evidence="12">
    <location>
        <begin position="806"/>
        <end position="1050"/>
    </location>
</feature>
<comment type="similarity">
    <text evidence="2">Belongs to the ABC transporter superfamily. ABCG family. PDR (TC 3.A.1.205) subfamily.</text>
</comment>
<evidence type="ECO:0000256" key="1">
    <source>
        <dbReference type="ARBA" id="ARBA00004141"/>
    </source>
</evidence>
<feature type="transmembrane region" description="Helical" evidence="11">
    <location>
        <begin position="574"/>
        <end position="596"/>
    </location>
</feature>
<keyword evidence="14" id="KW-1185">Reference proteome</keyword>
<feature type="transmembrane region" description="Helical" evidence="11">
    <location>
        <begin position="608"/>
        <end position="628"/>
    </location>
</feature>
<dbReference type="GO" id="GO:0005524">
    <property type="term" value="F:ATP binding"/>
    <property type="evidence" value="ECO:0007669"/>
    <property type="project" value="UniProtKB-KW"/>
</dbReference>
<dbReference type="FunFam" id="3.40.50.300:FF:000054">
    <property type="entry name" value="ABC multidrug transporter atrF"/>
    <property type="match status" value="1"/>
</dbReference>
<dbReference type="Pfam" id="PF01061">
    <property type="entry name" value="ABC2_membrane"/>
    <property type="match status" value="2"/>
</dbReference>
<dbReference type="GeneID" id="39593372"/>
<dbReference type="InterPro" id="IPR017871">
    <property type="entry name" value="ABC_transporter-like_CS"/>
</dbReference>
<feature type="transmembrane region" description="Helical" evidence="11">
    <location>
        <begin position="1171"/>
        <end position="1193"/>
    </location>
</feature>
<feature type="region of interest" description="Disordered" evidence="10">
    <location>
        <begin position="1"/>
        <end position="72"/>
    </location>
</feature>
<feature type="transmembrane region" description="Helical" evidence="11">
    <location>
        <begin position="541"/>
        <end position="568"/>
    </location>
</feature>
<proteinExistence type="inferred from homology"/>
<evidence type="ECO:0000256" key="11">
    <source>
        <dbReference type="SAM" id="Phobius"/>
    </source>
</evidence>
<dbReference type="InterPro" id="IPR010929">
    <property type="entry name" value="PDR_CDR_ABC"/>
</dbReference>
<dbReference type="InterPro" id="IPR013525">
    <property type="entry name" value="ABC2_TM"/>
</dbReference>
<dbReference type="CDD" id="cd03233">
    <property type="entry name" value="ABCG_PDR_domain1"/>
    <property type="match status" value="1"/>
</dbReference>
<dbReference type="RefSeq" id="XP_028475203.1">
    <property type="nucleotide sequence ID" value="XM_028624131.1"/>
</dbReference>
<dbReference type="PANTHER" id="PTHR19241">
    <property type="entry name" value="ATP-BINDING CASSETTE TRANSPORTER"/>
    <property type="match status" value="1"/>
</dbReference>
<dbReference type="InterPro" id="IPR003593">
    <property type="entry name" value="AAA+_ATPase"/>
</dbReference>
<evidence type="ECO:0000256" key="10">
    <source>
        <dbReference type="SAM" id="MobiDB-lite"/>
    </source>
</evidence>
<dbReference type="Proteomes" id="UP000279236">
    <property type="component" value="Unassembled WGS sequence"/>
</dbReference>
<dbReference type="EMBL" id="RSCE01000008">
    <property type="protein sequence ID" value="RSH80256.1"/>
    <property type="molecule type" value="Genomic_DNA"/>
</dbReference>
<dbReference type="PROSITE" id="PS50893">
    <property type="entry name" value="ABC_TRANSPORTER_2"/>
    <property type="match status" value="2"/>
</dbReference>
<dbReference type="Pfam" id="PF00005">
    <property type="entry name" value="ABC_tran"/>
    <property type="match status" value="2"/>
</dbReference>
<evidence type="ECO:0000256" key="7">
    <source>
        <dbReference type="ARBA" id="ARBA00022989"/>
    </source>
</evidence>
<dbReference type="Pfam" id="PF06422">
    <property type="entry name" value="PDR_CDR"/>
    <property type="match status" value="1"/>
</dbReference>
<feature type="transmembrane region" description="Helical" evidence="11">
    <location>
        <begin position="1281"/>
        <end position="1305"/>
    </location>
</feature>
<feature type="transmembrane region" description="Helical" evidence="11">
    <location>
        <begin position="1137"/>
        <end position="1159"/>
    </location>
</feature>
<keyword evidence="8 11" id="KW-0472">Membrane</keyword>
<gene>
    <name evidence="13" type="ORF">EHS24_008829</name>
</gene>
<evidence type="ECO:0000313" key="13">
    <source>
        <dbReference type="EMBL" id="RSH80256.1"/>
    </source>
</evidence>
<dbReference type="GO" id="GO:0140359">
    <property type="term" value="F:ABC-type transporter activity"/>
    <property type="evidence" value="ECO:0007669"/>
    <property type="project" value="InterPro"/>
</dbReference>
<dbReference type="InterPro" id="IPR034003">
    <property type="entry name" value="ABCG_PDR_2"/>
</dbReference>
<dbReference type="GO" id="GO:0016887">
    <property type="term" value="F:ATP hydrolysis activity"/>
    <property type="evidence" value="ECO:0007669"/>
    <property type="project" value="InterPro"/>
</dbReference>
<evidence type="ECO:0000256" key="2">
    <source>
        <dbReference type="ARBA" id="ARBA00006012"/>
    </source>
</evidence>
<evidence type="ECO:0000256" key="8">
    <source>
        <dbReference type="ARBA" id="ARBA00023136"/>
    </source>
</evidence>
<comment type="caution">
    <text evidence="13">The sequence shown here is derived from an EMBL/GenBank/DDBJ whole genome shotgun (WGS) entry which is preliminary data.</text>
</comment>